<name>A0A8D9FJQ1_9HEMI</name>
<accession>A0A8D9FJQ1</accession>
<dbReference type="EMBL" id="HBUF01673770">
    <property type="protein sequence ID" value="CAG6790973.1"/>
    <property type="molecule type" value="Transcribed_RNA"/>
</dbReference>
<feature type="transmembrane region" description="Helical" evidence="1">
    <location>
        <begin position="25"/>
        <end position="53"/>
    </location>
</feature>
<keyword evidence="1" id="KW-0472">Membrane</keyword>
<proteinExistence type="predicted"/>
<organism evidence="2">
    <name type="scientific">Cacopsylla melanoneura</name>
    <dbReference type="NCBI Taxonomy" id="428564"/>
    <lineage>
        <taxon>Eukaryota</taxon>
        <taxon>Metazoa</taxon>
        <taxon>Ecdysozoa</taxon>
        <taxon>Arthropoda</taxon>
        <taxon>Hexapoda</taxon>
        <taxon>Insecta</taxon>
        <taxon>Pterygota</taxon>
        <taxon>Neoptera</taxon>
        <taxon>Paraneoptera</taxon>
        <taxon>Hemiptera</taxon>
        <taxon>Sternorrhyncha</taxon>
        <taxon>Psylloidea</taxon>
        <taxon>Psyllidae</taxon>
        <taxon>Psyllinae</taxon>
        <taxon>Cacopsylla</taxon>
    </lineage>
</organism>
<reference evidence="2" key="1">
    <citation type="submission" date="2021-05" db="EMBL/GenBank/DDBJ databases">
        <authorList>
            <person name="Alioto T."/>
            <person name="Alioto T."/>
            <person name="Gomez Garrido J."/>
        </authorList>
    </citation>
    <scope>NUCLEOTIDE SEQUENCE</scope>
</reference>
<evidence type="ECO:0000256" key="1">
    <source>
        <dbReference type="SAM" id="Phobius"/>
    </source>
</evidence>
<sequence>MQKYFFIFCTLPLLRKTVLWNTTNIFYLCSYFFLLYVPYWCNHIIFSFYYVYLFFQNLIESMLKIIELVLLCFISHQIYFRYQVDSVLKKKKKKKLSGRLKYPV</sequence>
<keyword evidence="1" id="KW-0812">Transmembrane</keyword>
<dbReference type="EMBL" id="HBUF01673768">
    <property type="protein sequence ID" value="CAG6790965.1"/>
    <property type="molecule type" value="Transcribed_RNA"/>
</dbReference>
<protein>
    <submittedName>
        <fullName evidence="2">Uncharacterized protein</fullName>
    </submittedName>
</protein>
<keyword evidence="1" id="KW-1133">Transmembrane helix</keyword>
<evidence type="ECO:0000313" key="2">
    <source>
        <dbReference type="EMBL" id="CAG6790965.1"/>
    </source>
</evidence>
<dbReference type="AlphaFoldDB" id="A0A8D9FJQ1"/>
<dbReference type="EMBL" id="HBUF01673769">
    <property type="protein sequence ID" value="CAG6790969.1"/>
    <property type="molecule type" value="Transcribed_RNA"/>
</dbReference>
<feature type="transmembrane region" description="Helical" evidence="1">
    <location>
        <begin position="65"/>
        <end position="82"/>
    </location>
</feature>